<proteinExistence type="predicted"/>
<accession>A0A4Q9B5I6</accession>
<name>A0A4Q9B5I6_9DEIN</name>
<dbReference type="EMBL" id="SIJL01000003">
    <property type="protein sequence ID" value="TBH21279.1"/>
    <property type="molecule type" value="Genomic_DNA"/>
</dbReference>
<organism evidence="1 2">
    <name type="scientific">Thermus thermamylovorans</name>
    <dbReference type="NCBI Taxonomy" id="2509362"/>
    <lineage>
        <taxon>Bacteria</taxon>
        <taxon>Thermotogati</taxon>
        <taxon>Deinococcota</taxon>
        <taxon>Deinococci</taxon>
        <taxon>Thermales</taxon>
        <taxon>Thermaceae</taxon>
        <taxon>Thermus</taxon>
    </lineage>
</organism>
<dbReference type="OrthoDB" id="32865at2"/>
<sequence length="81" mass="8739">MNLVFVTREGRGLCQGAEGAPRALGVPYGRRDVDQGPELFRLYTLRVPALLLGEGVLWERAFGEKDPLALGGRQASRGGEA</sequence>
<keyword evidence="2" id="KW-1185">Reference proteome</keyword>
<comment type="caution">
    <text evidence="1">The sequence shown here is derived from an EMBL/GenBank/DDBJ whole genome shotgun (WGS) entry which is preliminary data.</text>
</comment>
<reference evidence="1 2" key="1">
    <citation type="submission" date="2019-02" db="EMBL/GenBank/DDBJ databases">
        <title>Thermus sp. a novel from hot spring.</title>
        <authorList>
            <person name="Zhao Z."/>
        </authorList>
    </citation>
    <scope>NUCLEOTIDE SEQUENCE [LARGE SCALE GENOMIC DNA]</scope>
    <source>
        <strain evidence="1 2">CFH 72773T</strain>
    </source>
</reference>
<gene>
    <name evidence="1" type="ORF">ETP66_03130</name>
</gene>
<evidence type="ECO:0000313" key="2">
    <source>
        <dbReference type="Proteomes" id="UP000292858"/>
    </source>
</evidence>
<dbReference type="AlphaFoldDB" id="A0A4Q9B5I6"/>
<protein>
    <submittedName>
        <fullName evidence="1">Glutaredoxin family protein</fullName>
    </submittedName>
</protein>
<evidence type="ECO:0000313" key="1">
    <source>
        <dbReference type="EMBL" id="TBH21279.1"/>
    </source>
</evidence>
<dbReference type="Proteomes" id="UP000292858">
    <property type="component" value="Unassembled WGS sequence"/>
</dbReference>